<protein>
    <submittedName>
        <fullName evidence="2">Uncharacterized protein</fullName>
    </submittedName>
</protein>
<organism evidence="2">
    <name type="scientific">Alexandrium catenella</name>
    <name type="common">Red tide dinoflagellate</name>
    <name type="synonym">Gonyaulax catenella</name>
    <dbReference type="NCBI Taxonomy" id="2925"/>
    <lineage>
        <taxon>Eukaryota</taxon>
        <taxon>Sar</taxon>
        <taxon>Alveolata</taxon>
        <taxon>Dinophyceae</taxon>
        <taxon>Gonyaulacales</taxon>
        <taxon>Pyrocystaceae</taxon>
        <taxon>Alexandrium</taxon>
    </lineage>
</organism>
<name>A0A7S1RHW7_ALECA</name>
<gene>
    <name evidence="2" type="ORF">ACAT0790_LOCUS42660</name>
</gene>
<feature type="region of interest" description="Disordered" evidence="1">
    <location>
        <begin position="1"/>
        <end position="27"/>
    </location>
</feature>
<proteinExistence type="predicted"/>
<accession>A0A7S1RHW7</accession>
<evidence type="ECO:0000256" key="1">
    <source>
        <dbReference type="SAM" id="MobiDB-lite"/>
    </source>
</evidence>
<evidence type="ECO:0000313" key="2">
    <source>
        <dbReference type="EMBL" id="CAD9165892.1"/>
    </source>
</evidence>
<sequence length="358" mass="41251">MGNVGAVHVHPNLPSSTDPEEKSAWTDPIGEDLVDNVQEFFAELIEVVKDPIMYAMQEQYFVKDLELKYTSPDEFRVRVIYDGVKLKKVIPWKEDESDVVKSWYEVFADRNLLYMRTIELDPKTGENKNIQLHSRMHPDEEENNMKVEIWGFDAEGVRRAGKVIAGLAEWVWVKPLLACRFGQKVKVRSNIESCDTGGKVAVTEPLDDFFTAEEFYEGLVALMRRRLTFVKAEVTEKSDTEIHASWDLEFPLPETMHNPETGQKTWRMQAVRNIALDRKGFQVVVHERIFGELTKTGFYRVTSEPVRCEHWQVLPSGLRMGGGKEACDLRLKLIGMISEAEIKGEMKLLAEKRDNFMF</sequence>
<reference evidence="2" key="1">
    <citation type="submission" date="2021-01" db="EMBL/GenBank/DDBJ databases">
        <authorList>
            <person name="Corre E."/>
            <person name="Pelletier E."/>
            <person name="Niang G."/>
            <person name="Scheremetjew M."/>
            <person name="Finn R."/>
            <person name="Kale V."/>
            <person name="Holt S."/>
            <person name="Cochrane G."/>
            <person name="Meng A."/>
            <person name="Brown T."/>
            <person name="Cohen L."/>
        </authorList>
    </citation>
    <scope>NUCLEOTIDE SEQUENCE</scope>
    <source>
        <strain evidence="2">OF101</strain>
    </source>
</reference>
<dbReference type="EMBL" id="HBGE01071198">
    <property type="protein sequence ID" value="CAD9165892.1"/>
    <property type="molecule type" value="Transcribed_RNA"/>
</dbReference>
<dbReference type="AlphaFoldDB" id="A0A7S1RHW7"/>